<feature type="transmembrane region" description="Helical" evidence="1">
    <location>
        <begin position="113"/>
        <end position="136"/>
    </location>
</feature>
<keyword evidence="1" id="KW-0812">Transmembrane</keyword>
<reference evidence="2 3" key="1">
    <citation type="submission" date="2021-03" db="EMBL/GenBank/DDBJ databases">
        <title>Oceanisphaera sp. nov., isolated from the intestine.</title>
        <authorList>
            <person name="Zhao L.-H."/>
            <person name="Shi L.-F."/>
        </authorList>
    </citation>
    <scope>NUCLEOTIDE SEQUENCE [LARGE SCALE GENOMIC DNA]</scope>
    <source>
        <strain evidence="2 3">DM8</strain>
    </source>
</reference>
<feature type="transmembrane region" description="Helical" evidence="1">
    <location>
        <begin position="34"/>
        <end position="51"/>
    </location>
</feature>
<protein>
    <submittedName>
        <fullName evidence="2">Uncharacterized protein</fullName>
    </submittedName>
</protein>
<feature type="transmembrane region" description="Helical" evidence="1">
    <location>
        <begin position="322"/>
        <end position="341"/>
    </location>
</feature>
<keyword evidence="3" id="KW-1185">Reference proteome</keyword>
<sequence>MIRYGLDNPPLLALYYLFISFIVASIFGEGNAAFYVGSLSFMLVVLVLIMYQAGSRQMVNLHFLFLCLVLVPLLFCGPFEQYSLYMRFLALEFLLLFFLFTEFRISLEAFSRCLNLSYLLFLILSSLDWLGLVSLVPDDTKNSFFISVGSYTIETLYGLGGSTADIDSYSGLLLLWNLFINRGGRFRLVMIGLSAVAMILTFRFTPMVALLAACLSYLFVWNRFLAILALLLAMSGFIIVLVILQINPVAQVPFMPDTDWYSLLWKATNARSSIWLRQIHYYLTEFQLSSLFYGPLDERMTVDFIDGNGRYHMSNYNPHNTYLAMLFRSTVIFSIFYALYLWGTLRKARRNTFPLLFFISIAAYTNTHIIGLQNPVYLLVIMYILIAVPQGQFSDGYFILPKKRVYAAGF</sequence>
<organism evidence="2 3">
    <name type="scientific">Oceanisphaera pacifica</name>
    <dbReference type="NCBI Taxonomy" id="2818389"/>
    <lineage>
        <taxon>Bacteria</taxon>
        <taxon>Pseudomonadati</taxon>
        <taxon>Pseudomonadota</taxon>
        <taxon>Gammaproteobacteria</taxon>
        <taxon>Aeromonadales</taxon>
        <taxon>Aeromonadaceae</taxon>
        <taxon>Oceanisphaera</taxon>
    </lineage>
</organism>
<evidence type="ECO:0000313" key="3">
    <source>
        <dbReference type="Proteomes" id="UP000664882"/>
    </source>
</evidence>
<feature type="transmembrane region" description="Helical" evidence="1">
    <location>
        <begin position="224"/>
        <end position="244"/>
    </location>
</feature>
<feature type="transmembrane region" description="Helical" evidence="1">
    <location>
        <begin position="353"/>
        <end position="370"/>
    </location>
</feature>
<dbReference type="RefSeq" id="WP_208005629.1">
    <property type="nucleotide sequence ID" value="NZ_JAGDFX010000009.1"/>
</dbReference>
<keyword evidence="1" id="KW-1133">Transmembrane helix</keyword>
<keyword evidence="1" id="KW-0472">Membrane</keyword>
<name>A0ABS3NGM5_9GAMM</name>
<dbReference type="Proteomes" id="UP000664882">
    <property type="component" value="Unassembled WGS sequence"/>
</dbReference>
<accession>A0ABS3NGM5</accession>
<feature type="transmembrane region" description="Helical" evidence="1">
    <location>
        <begin position="188"/>
        <end position="218"/>
    </location>
</feature>
<proteinExistence type="predicted"/>
<dbReference type="EMBL" id="JAGDFX010000009">
    <property type="protein sequence ID" value="MBO1519748.1"/>
    <property type="molecule type" value="Genomic_DNA"/>
</dbReference>
<evidence type="ECO:0000256" key="1">
    <source>
        <dbReference type="SAM" id="Phobius"/>
    </source>
</evidence>
<feature type="transmembrane region" description="Helical" evidence="1">
    <location>
        <begin position="58"/>
        <end position="76"/>
    </location>
</feature>
<gene>
    <name evidence="2" type="ORF">J3U76_08930</name>
</gene>
<evidence type="ECO:0000313" key="2">
    <source>
        <dbReference type="EMBL" id="MBO1519748.1"/>
    </source>
</evidence>
<feature type="transmembrane region" description="Helical" evidence="1">
    <location>
        <begin position="12"/>
        <end position="28"/>
    </location>
</feature>
<feature type="transmembrane region" description="Helical" evidence="1">
    <location>
        <begin position="82"/>
        <end position="101"/>
    </location>
</feature>
<feature type="transmembrane region" description="Helical" evidence="1">
    <location>
        <begin position="376"/>
        <end position="400"/>
    </location>
</feature>
<comment type="caution">
    <text evidence="2">The sequence shown here is derived from an EMBL/GenBank/DDBJ whole genome shotgun (WGS) entry which is preliminary data.</text>
</comment>